<protein>
    <submittedName>
        <fullName evidence="1">Uncharacterized protein</fullName>
    </submittedName>
</protein>
<accession>A0A833RUE8</accession>
<organism evidence="1 2">
    <name type="scientific">Carex littledalei</name>
    <dbReference type="NCBI Taxonomy" id="544730"/>
    <lineage>
        <taxon>Eukaryota</taxon>
        <taxon>Viridiplantae</taxon>
        <taxon>Streptophyta</taxon>
        <taxon>Embryophyta</taxon>
        <taxon>Tracheophyta</taxon>
        <taxon>Spermatophyta</taxon>
        <taxon>Magnoliopsida</taxon>
        <taxon>Liliopsida</taxon>
        <taxon>Poales</taxon>
        <taxon>Cyperaceae</taxon>
        <taxon>Cyperoideae</taxon>
        <taxon>Cariceae</taxon>
        <taxon>Carex</taxon>
        <taxon>Carex subgen. Euthyceras</taxon>
    </lineage>
</organism>
<gene>
    <name evidence="1" type="ORF">FCM35_KLT09757</name>
</gene>
<keyword evidence="2" id="KW-1185">Reference proteome</keyword>
<reference evidence="1" key="1">
    <citation type="submission" date="2020-01" db="EMBL/GenBank/DDBJ databases">
        <title>Genome sequence of Kobresia littledalei, the first chromosome-level genome in the family Cyperaceae.</title>
        <authorList>
            <person name="Qu G."/>
        </authorList>
    </citation>
    <scope>NUCLEOTIDE SEQUENCE</scope>
    <source>
        <strain evidence="1">C.B.Clarke</strain>
        <tissue evidence="1">Leaf</tissue>
    </source>
</reference>
<comment type="caution">
    <text evidence="1">The sequence shown here is derived from an EMBL/GenBank/DDBJ whole genome shotgun (WGS) entry which is preliminary data.</text>
</comment>
<dbReference type="Proteomes" id="UP000623129">
    <property type="component" value="Unassembled WGS sequence"/>
</dbReference>
<proteinExistence type="predicted"/>
<evidence type="ECO:0000313" key="1">
    <source>
        <dbReference type="EMBL" id="KAF3340913.1"/>
    </source>
</evidence>
<dbReference type="EMBL" id="SWLB01000002">
    <property type="protein sequence ID" value="KAF3340913.1"/>
    <property type="molecule type" value="Genomic_DNA"/>
</dbReference>
<evidence type="ECO:0000313" key="2">
    <source>
        <dbReference type="Proteomes" id="UP000623129"/>
    </source>
</evidence>
<sequence>MIRLLVPRRWQGTGQKTGKVTGNKGQKAKAEATRAKCEKAKVVANTSQHKSLTIREHKSLTSIHNTDNEQLVRKAYMDYSSEPAQPLVSEKATESLINRLNLDILNLIRYPWERPSPLFLLSWTYATSFLFAEPSIPSIQVMLSNAAQPNEVVQQ</sequence>
<dbReference type="AlphaFoldDB" id="A0A833RUE8"/>
<name>A0A833RUE8_9POAL</name>